<dbReference type="STRING" id="927083.DB32_008397"/>
<dbReference type="KEGG" id="samy:DB32_008397"/>
<name>A0A0F6WA25_9BACT</name>
<feature type="signal peptide" evidence="1">
    <location>
        <begin position="1"/>
        <end position="18"/>
    </location>
</feature>
<dbReference type="SUPFAM" id="SSF69304">
    <property type="entry name" value="Tricorn protease N-terminal domain"/>
    <property type="match status" value="1"/>
</dbReference>
<proteinExistence type="predicted"/>
<sequence>MRLSIFLALLLAACGASAAHPSRPSAIAPGPAPATAPRFAPRLLRQAPASQFVYSRIEVAGVGRREVSAIDDEVRVFDPDTGITWASERLGSVSNIELDPSFWRACVILDRARVGAFDLRTREWLWTRELPYAVRVAATSELCVMQTNEGMRVFDLASGEPRALDVPPWDLSVQGHAHVLWSRDLTRRYDRALAFSATGPAWLDTLRDGATLATRETFWSNCIDASGAIDRIGLHATESEARRAHLARALEADWIECAPPTGLDGIREVEAELPAPWIPLPDGRLVHHGAHGLFLFDWAARTSPVRLSDAPVERYRDVNGRSRAIEPVIGDGWIGAVDAQGVLARFDQSGAPLAPITLPSGPNGEYPPGWQVFAAPGDRLLVIRDVNGRRAAFVSSTRGWTRSRARTFTGIWQYAEWRGDHWLLSDPHDGIQLVEPERGAVIADFTPPDAYSRISRATPSPDGARLAVIVGPWNDDWEGVYVLDARTLAVLALHPSERSLAETQDALGWDARGIVVATRVAGIVVGPRWVLVDPETGARRELGVGSPRASFGHRRSDAVHVSRTPEGDALVAPRAIDEEVAIVSIGADGSGAVETPDGRVWCEGACPHYRCIVDVDRTAPFGDPACAPAE</sequence>
<dbReference type="EMBL" id="CP011125">
    <property type="protein sequence ID" value="AKF11248.1"/>
    <property type="molecule type" value="Genomic_DNA"/>
</dbReference>
<feature type="chain" id="PRO_5002511295" evidence="1">
    <location>
        <begin position="19"/>
        <end position="630"/>
    </location>
</feature>
<dbReference type="InterPro" id="IPR011041">
    <property type="entry name" value="Quinoprot_gluc/sorb_DH_b-prop"/>
</dbReference>
<gene>
    <name evidence="2" type="ORF">DB32_008397</name>
</gene>
<keyword evidence="1" id="KW-0732">Signal</keyword>
<dbReference type="AlphaFoldDB" id="A0A0F6WA25"/>
<organism evidence="2 3">
    <name type="scientific">Sandaracinus amylolyticus</name>
    <dbReference type="NCBI Taxonomy" id="927083"/>
    <lineage>
        <taxon>Bacteria</taxon>
        <taxon>Pseudomonadati</taxon>
        <taxon>Myxococcota</taxon>
        <taxon>Polyangia</taxon>
        <taxon>Polyangiales</taxon>
        <taxon>Sandaracinaceae</taxon>
        <taxon>Sandaracinus</taxon>
    </lineage>
</organism>
<evidence type="ECO:0000313" key="2">
    <source>
        <dbReference type="EMBL" id="AKF11248.1"/>
    </source>
</evidence>
<reference evidence="2 3" key="1">
    <citation type="submission" date="2015-03" db="EMBL/GenBank/DDBJ databases">
        <title>Genome assembly of Sandaracinus amylolyticus DSM 53668.</title>
        <authorList>
            <person name="Sharma G."/>
            <person name="Subramanian S."/>
        </authorList>
    </citation>
    <scope>NUCLEOTIDE SEQUENCE [LARGE SCALE GENOMIC DNA]</scope>
    <source>
        <strain evidence="2 3">DSM 53668</strain>
    </source>
</reference>
<evidence type="ECO:0000256" key="1">
    <source>
        <dbReference type="SAM" id="SignalP"/>
    </source>
</evidence>
<dbReference type="Proteomes" id="UP000034883">
    <property type="component" value="Chromosome"/>
</dbReference>
<accession>A0A0F6WA25</accession>
<evidence type="ECO:0000313" key="3">
    <source>
        <dbReference type="Proteomes" id="UP000034883"/>
    </source>
</evidence>
<protein>
    <submittedName>
        <fullName evidence="2">Uncharacterized protein</fullName>
    </submittedName>
</protein>
<keyword evidence="3" id="KW-1185">Reference proteome</keyword>
<dbReference type="SUPFAM" id="SSF50952">
    <property type="entry name" value="Soluble quinoprotein glucose dehydrogenase"/>
    <property type="match status" value="1"/>
</dbReference>